<keyword evidence="3" id="KW-0067">ATP-binding</keyword>
<dbReference type="InterPro" id="IPR001245">
    <property type="entry name" value="Ser-Thr/Tyr_kinase_cat_dom"/>
</dbReference>
<keyword evidence="1" id="KW-0723">Serine/threonine-protein kinase</keyword>
<evidence type="ECO:0000313" key="7">
    <source>
        <dbReference type="EMBL" id="GAA0166235.1"/>
    </source>
</evidence>
<evidence type="ECO:0000256" key="2">
    <source>
        <dbReference type="ARBA" id="ARBA00022741"/>
    </source>
</evidence>
<evidence type="ECO:0000256" key="1">
    <source>
        <dbReference type="ARBA" id="ARBA00022527"/>
    </source>
</evidence>
<keyword evidence="4" id="KW-1133">Transmembrane helix</keyword>
<feature type="signal peptide" evidence="5">
    <location>
        <begin position="1"/>
        <end position="19"/>
    </location>
</feature>
<gene>
    <name evidence="7" type="ORF">LIER_21437</name>
</gene>
<dbReference type="InterPro" id="IPR011009">
    <property type="entry name" value="Kinase-like_dom_sf"/>
</dbReference>
<evidence type="ECO:0000259" key="6">
    <source>
        <dbReference type="PROSITE" id="PS50011"/>
    </source>
</evidence>
<dbReference type="Pfam" id="PF07714">
    <property type="entry name" value="PK_Tyr_Ser-Thr"/>
    <property type="match status" value="1"/>
</dbReference>
<accession>A0AAV3QTP1</accession>
<dbReference type="InterPro" id="IPR000719">
    <property type="entry name" value="Prot_kinase_dom"/>
</dbReference>
<keyword evidence="4" id="KW-0812">Transmembrane</keyword>
<dbReference type="AlphaFoldDB" id="A0AAV3QTP1"/>
<comment type="caution">
    <text evidence="7">The sequence shown here is derived from an EMBL/GenBank/DDBJ whole genome shotgun (WGS) entry which is preliminary data.</text>
</comment>
<dbReference type="GO" id="GO:0004674">
    <property type="term" value="F:protein serine/threonine kinase activity"/>
    <property type="evidence" value="ECO:0007669"/>
    <property type="project" value="UniProtKB-KW"/>
</dbReference>
<dbReference type="PANTHER" id="PTHR47989">
    <property type="entry name" value="OS01G0750732 PROTEIN"/>
    <property type="match status" value="1"/>
</dbReference>
<keyword evidence="5" id="KW-0732">Signal</keyword>
<dbReference type="Proteomes" id="UP001454036">
    <property type="component" value="Unassembled WGS sequence"/>
</dbReference>
<evidence type="ECO:0000256" key="5">
    <source>
        <dbReference type="SAM" id="SignalP"/>
    </source>
</evidence>
<organism evidence="7 8">
    <name type="scientific">Lithospermum erythrorhizon</name>
    <name type="common">Purple gromwell</name>
    <name type="synonym">Lithospermum officinale var. erythrorhizon</name>
    <dbReference type="NCBI Taxonomy" id="34254"/>
    <lineage>
        <taxon>Eukaryota</taxon>
        <taxon>Viridiplantae</taxon>
        <taxon>Streptophyta</taxon>
        <taxon>Embryophyta</taxon>
        <taxon>Tracheophyta</taxon>
        <taxon>Spermatophyta</taxon>
        <taxon>Magnoliopsida</taxon>
        <taxon>eudicotyledons</taxon>
        <taxon>Gunneridae</taxon>
        <taxon>Pentapetalae</taxon>
        <taxon>asterids</taxon>
        <taxon>lamiids</taxon>
        <taxon>Boraginales</taxon>
        <taxon>Boraginaceae</taxon>
        <taxon>Boraginoideae</taxon>
        <taxon>Lithospermeae</taxon>
        <taxon>Lithospermum</taxon>
    </lineage>
</organism>
<evidence type="ECO:0000256" key="4">
    <source>
        <dbReference type="SAM" id="Phobius"/>
    </source>
</evidence>
<keyword evidence="4" id="KW-0472">Membrane</keyword>
<protein>
    <recommendedName>
        <fullName evidence="6">Protein kinase domain-containing protein</fullName>
    </recommendedName>
</protein>
<dbReference type="SUPFAM" id="SSF56112">
    <property type="entry name" value="Protein kinase-like (PK-like)"/>
    <property type="match status" value="1"/>
</dbReference>
<feature type="transmembrane region" description="Helical" evidence="4">
    <location>
        <begin position="74"/>
        <end position="96"/>
    </location>
</feature>
<dbReference type="EMBL" id="BAABME010005655">
    <property type="protein sequence ID" value="GAA0166235.1"/>
    <property type="molecule type" value="Genomic_DNA"/>
</dbReference>
<name>A0AAV3QTP1_LITER</name>
<reference evidence="7 8" key="1">
    <citation type="submission" date="2024-01" db="EMBL/GenBank/DDBJ databases">
        <title>The complete chloroplast genome sequence of Lithospermum erythrorhizon: insights into the phylogenetic relationship among Boraginaceae species and the maternal lineages of purple gromwells.</title>
        <authorList>
            <person name="Okada T."/>
            <person name="Watanabe K."/>
        </authorList>
    </citation>
    <scope>NUCLEOTIDE SEQUENCE [LARGE SCALE GENOMIC DNA]</scope>
</reference>
<proteinExistence type="predicted"/>
<keyword evidence="1" id="KW-0808">Transferase</keyword>
<dbReference type="PROSITE" id="PS50011">
    <property type="entry name" value="PROTEIN_KINASE_DOM"/>
    <property type="match status" value="1"/>
</dbReference>
<feature type="domain" description="Protein kinase" evidence="6">
    <location>
        <begin position="155"/>
        <end position="426"/>
    </location>
</feature>
<keyword evidence="1" id="KW-0418">Kinase</keyword>
<evidence type="ECO:0000256" key="3">
    <source>
        <dbReference type="ARBA" id="ARBA00022840"/>
    </source>
</evidence>
<dbReference type="PROSITE" id="PS00108">
    <property type="entry name" value="PROTEIN_KINASE_ST"/>
    <property type="match status" value="1"/>
</dbReference>
<sequence>MGTIVMHFLLLLLSGPIWILQLSDVVVDARFLLEPPISSPSFAPYPPFMASIQAFSPGIAEGGSKHPMFSARKFVIAFLTILGVIIVLFFLLFWLLCRKKIKKSKDDDGFHSSDGLKGLALSQFVGKYNSLSKSSQKRAVAVMEFKKLEVATNNFRESEILGQGGFGCVYKAQFDDKSYGAVKRLDGGSQDAKKEFETEVALLNKIQHPNIITLLGYCIHEETKMLVYELMESGSLDSQLHGTSHGAALTWHIRMKIALDAARGLEYLHEHCNPPVIHRDLKSSNILLDSNLNAKLSDFGLAIQDGLQNRNNIKLSGTLGYVAPEYLLDGKLTDKSDVYAFGVVLLELLLGRRPVEKLAQAQCQSIVTWAMPQLTDRSKLPTIVDPVIRDTMDLKHLYQVAAVAVLCVQPEPSYRPLITDVLHSLIPLVPMELGGTLRLAHKNPSALQNSQ</sequence>
<keyword evidence="2" id="KW-0547">Nucleotide-binding</keyword>
<dbReference type="InterPro" id="IPR008271">
    <property type="entry name" value="Ser/Thr_kinase_AS"/>
</dbReference>
<dbReference type="Gene3D" id="3.30.200.20">
    <property type="entry name" value="Phosphorylase Kinase, domain 1"/>
    <property type="match status" value="1"/>
</dbReference>
<dbReference type="GO" id="GO:0005524">
    <property type="term" value="F:ATP binding"/>
    <property type="evidence" value="ECO:0007669"/>
    <property type="project" value="UniProtKB-KW"/>
</dbReference>
<dbReference type="FunFam" id="3.30.200.20:FF:000342">
    <property type="entry name" value="Protein kinase superfamily protein"/>
    <property type="match status" value="1"/>
</dbReference>
<dbReference type="FunFam" id="1.10.510.10:FF:000223">
    <property type="entry name" value="probable receptor-like protein kinase At1g80640"/>
    <property type="match status" value="1"/>
</dbReference>
<keyword evidence="8" id="KW-1185">Reference proteome</keyword>
<dbReference type="SMART" id="SM00220">
    <property type="entry name" value="S_TKc"/>
    <property type="match status" value="1"/>
</dbReference>
<dbReference type="Gene3D" id="1.10.510.10">
    <property type="entry name" value="Transferase(Phosphotransferase) domain 1"/>
    <property type="match status" value="1"/>
</dbReference>
<evidence type="ECO:0000313" key="8">
    <source>
        <dbReference type="Proteomes" id="UP001454036"/>
    </source>
</evidence>
<dbReference type="PANTHER" id="PTHR47989:SF27">
    <property type="entry name" value="PROTEIN KINASE DOMAIN-CONTAINING PROTEIN"/>
    <property type="match status" value="1"/>
</dbReference>
<feature type="chain" id="PRO_5043517362" description="Protein kinase domain-containing protein" evidence="5">
    <location>
        <begin position="20"/>
        <end position="451"/>
    </location>
</feature>